<accession>A0A4Q2SEC9</accession>
<name>A0A4Q2SEC9_9ACTN</name>
<dbReference type="RefSeq" id="WP_129455493.1">
    <property type="nucleotide sequence ID" value="NZ_JACXYX010000006.1"/>
</dbReference>
<organism evidence="3 4">
    <name type="scientific">Nocardioides ganghwensis</name>
    <dbReference type="NCBI Taxonomy" id="252230"/>
    <lineage>
        <taxon>Bacteria</taxon>
        <taxon>Bacillati</taxon>
        <taxon>Actinomycetota</taxon>
        <taxon>Actinomycetes</taxon>
        <taxon>Propionibacteriales</taxon>
        <taxon>Nocardioidaceae</taxon>
        <taxon>Nocardioides</taxon>
    </lineage>
</organism>
<evidence type="ECO:0000256" key="2">
    <source>
        <dbReference type="SAM" id="SignalP"/>
    </source>
</evidence>
<dbReference type="PROSITE" id="PS51257">
    <property type="entry name" value="PROKAR_LIPOPROTEIN"/>
    <property type="match status" value="1"/>
</dbReference>
<comment type="caution">
    <text evidence="3">The sequence shown here is derived from an EMBL/GenBank/DDBJ whole genome shotgun (WGS) entry which is preliminary data.</text>
</comment>
<feature type="region of interest" description="Disordered" evidence="1">
    <location>
        <begin position="24"/>
        <end position="63"/>
    </location>
</feature>
<evidence type="ECO:0008006" key="5">
    <source>
        <dbReference type="Google" id="ProtNLM"/>
    </source>
</evidence>
<evidence type="ECO:0000256" key="1">
    <source>
        <dbReference type="SAM" id="MobiDB-lite"/>
    </source>
</evidence>
<dbReference type="EMBL" id="SDWU01000012">
    <property type="protein sequence ID" value="RYC01193.1"/>
    <property type="molecule type" value="Genomic_DNA"/>
</dbReference>
<feature type="signal peptide" evidence="2">
    <location>
        <begin position="1"/>
        <end position="21"/>
    </location>
</feature>
<keyword evidence="2" id="KW-0732">Signal</keyword>
<dbReference type="AlphaFoldDB" id="A0A4Q2SEC9"/>
<feature type="compositionally biased region" description="Low complexity" evidence="1">
    <location>
        <begin position="36"/>
        <end position="53"/>
    </location>
</feature>
<gene>
    <name evidence="3" type="ORF">EUA07_12495</name>
</gene>
<feature type="chain" id="PRO_5038656104" description="DUF4245 domain-containing protein" evidence="2">
    <location>
        <begin position="22"/>
        <end position="204"/>
    </location>
</feature>
<evidence type="ECO:0000313" key="3">
    <source>
        <dbReference type="EMBL" id="RYC01193.1"/>
    </source>
</evidence>
<dbReference type="Proteomes" id="UP000293291">
    <property type="component" value="Unassembled WGS sequence"/>
</dbReference>
<proteinExistence type="predicted"/>
<protein>
    <recommendedName>
        <fullName evidence="5">DUF4245 domain-containing protein</fullName>
    </recommendedName>
</protein>
<reference evidence="3 4" key="1">
    <citation type="submission" date="2019-01" db="EMBL/GenBank/DDBJ databases">
        <title>Novel species of Nocardioides.</title>
        <authorList>
            <person name="Liu Q."/>
            <person name="Xin Y.-H."/>
        </authorList>
    </citation>
    <scope>NUCLEOTIDE SEQUENCE [LARGE SCALE GENOMIC DNA]</scope>
    <source>
        <strain evidence="3 4">CGMCC 4.6875</strain>
    </source>
</reference>
<evidence type="ECO:0000313" key="4">
    <source>
        <dbReference type="Proteomes" id="UP000293291"/>
    </source>
</evidence>
<dbReference type="OrthoDB" id="3776863at2"/>
<sequence length="204" mass="21094">MRLTRAIGPALGASLVLLAAACGNDADTPDTGVDPSGGTSSESPSESPSETPTATPVAPIDFGDEPAVKESYERAALRATSDNLITMVPSVLPDGWTTVGGGYQPDPQWWHMEFTAPTGDVVLDQMPGTADEALGKMSGLTPVDDVDLTDWGTGPWSAWDHDGATVLAYDLKGSTVVLQGPDLETVRGLAESLLPADDAGEQEG</sequence>
<keyword evidence="4" id="KW-1185">Reference proteome</keyword>